<name>A0ABY3XS25_9ACTN</name>
<feature type="domain" description="DUF6531" evidence="3">
    <location>
        <begin position="447"/>
        <end position="512"/>
    </location>
</feature>
<dbReference type="PRINTS" id="PR00394">
    <property type="entry name" value="RHSPROTEIN"/>
</dbReference>
<evidence type="ECO:0000256" key="1">
    <source>
        <dbReference type="ARBA" id="ARBA00022737"/>
    </source>
</evidence>
<sequence>MGLGDLVNAATDAGKDAYNDFVPDPVKNKVESVVEAGGEAVGTGSDLLADQLDKWGWKPGARFVRDAGDAVTNQTGGDVHERELGETEEANKLVHGSPSTLESTADHLRDFHTAFDRVGRGLRGLDSDHLRGKAADAFRSTVEVQPARWFTAADACEKAENALNDFAGTVRWAQGEARRAIKLYNEGKAASSAHTAKVSFYEDALKAYKDTPKKDRVPGSLPDKPPAKDPGEAKMDEAREKLREARRQRDEAARAANTLMRAARDAAPPKPSYLNQARSGFKGGLLAMEHRAGGFLGAGTDMLNVSKGMSPINGHNLLNPDDYATNLNSTAAGMKNLAAHPDSALKQAYRSFLDDPEEFFGGVALDALTGGGGRAAGTAAKASRLSRAAEPAHPPRPAHPPHPAAHPPQPTHPPKTSHEPDHPGRESLESEPDNASRPDGDRPSGEDPVDFATGRMLLPQTDVVLPGVLPLAFRRHFESSYRAGRWFGPTWSSTVDQRLEADERGVVLHGENSLLVAYAHPEPGGAPMLPEKGPQWPLELRADGDFALHDPDTGLTRFFAPAADLADRAGVALLAEMSDRNGNRVTFEYDEEGTPLALVHSGGYHLRVETDPARRRVTALHLRGAAPGGGDQELVRFGYDPRGNLAEVTGSTGDALRFGYDEAARIVSWTDTNDSHYAYAYDAQDRCVWQSGVEGHMHAAFDHSPPGPATGHRVTKVTNSLGHRTYYLVNPRNQVVAVTDPTGATTRVARDAHHRVLSRTDPLARTTRLERDDAGHVVRAVRPDGSALTLSHNALGLPVEVTEPDGAVWRHAYDTRGNRTATTDPTGATTRYTYDALGRPTSVTDASGQTTRIRCDAAGLPVEITDPLGALTTYRRDAFGRPTAVVGPLGDTTHLAWTVEGRLSRRTAPDGATERWEWDGEGNCTRHLDAAGGETVYEYTHFDLLAARTGPDGIRYTFTHDTRLRLRQVTNPQGLTWTYDYDGADRLVAETDFDDRTRRYTLDPAGQLTSRSTPLGDLITYERDTLGRLTAKDAAGTVTTYAYDSAGRLTHARNPDTELLRQYDRAGRMKTEVVGGQALTYAYDPAGRPLRRTTPTGSVTRYTYDAAGHRTALTVDGHTLASTYDAAGRERRRDINGRASLAWSWDPAGRLTEQSLTGPAADTLWNRSYTYRPDGHLTAVDDSRDGTSHFTLDTSGRVTRVTARDWQETYAYDEAGNQTAATWPPAHATPGAQGARTYTGTRIRTAGRLRYEHDAAGRVVLRHKKNLSRRPDTWHYTWDAEDRLTRVTTPDGTRWHYAYDPLGRRVTKHSPTERVDFTWDGPTLVEQTTTGPTPHPVTLTWNHQGLHPVSQTERITDPLSQREIDTRFFAIVTDLIGTPTALVTDSGETAWHTHQTLWGTTTWNTDATAYTPLRFPGQYFDPETALHYNYFRHYDPTTARYITPDPLGLAPAPNPVAYVGNPNSRIDPLGLAPEACPNGGSWDPAEEPFLYRGVSHASEHDPDWRKMYDNALQGRAEPRGGHEDVQRHVGGDGETDSVFTSWTTDYEDMALECSRMGNGPGVVLRIPNTDDVGYFRVPGVSYPYPEGEVTLRGTVAGAEISINGGPWHRPG</sequence>
<evidence type="ECO:0000313" key="7">
    <source>
        <dbReference type="Proteomes" id="UP001202244"/>
    </source>
</evidence>
<feature type="compositionally biased region" description="Low complexity" evidence="2">
    <location>
        <begin position="376"/>
        <end position="391"/>
    </location>
</feature>
<dbReference type="NCBIfam" id="TIGR03696">
    <property type="entry name" value="Rhs_assc_core"/>
    <property type="match status" value="1"/>
</dbReference>
<dbReference type="InterPro" id="IPR031325">
    <property type="entry name" value="RHS_repeat"/>
</dbReference>
<organism evidence="6 7">
    <name type="scientific">Streptomyces tubbatahanensis</name>
    <dbReference type="NCBI Taxonomy" id="2923272"/>
    <lineage>
        <taxon>Bacteria</taxon>
        <taxon>Bacillati</taxon>
        <taxon>Actinomycetota</taxon>
        <taxon>Actinomycetes</taxon>
        <taxon>Kitasatosporales</taxon>
        <taxon>Streptomycetaceae</taxon>
        <taxon>Streptomyces</taxon>
    </lineage>
</organism>
<dbReference type="EMBL" id="CP093846">
    <property type="protein sequence ID" value="UNS97258.1"/>
    <property type="molecule type" value="Genomic_DNA"/>
</dbReference>
<feature type="compositionally biased region" description="Basic and acidic residues" evidence="2">
    <location>
        <begin position="225"/>
        <end position="235"/>
    </location>
</feature>
<dbReference type="Gene3D" id="2.180.10.10">
    <property type="entry name" value="RHS repeat-associated core"/>
    <property type="match status" value="3"/>
</dbReference>
<feature type="region of interest" description="Disordered" evidence="2">
    <location>
        <begin position="211"/>
        <end position="235"/>
    </location>
</feature>
<gene>
    <name evidence="6" type="ORF">MMF93_12655</name>
</gene>
<keyword evidence="7" id="KW-1185">Reference proteome</keyword>
<dbReference type="Pfam" id="PF25023">
    <property type="entry name" value="TEN_YD-shell"/>
    <property type="match status" value="1"/>
</dbReference>
<dbReference type="PANTHER" id="PTHR32305">
    <property type="match status" value="1"/>
</dbReference>
<dbReference type="InterPro" id="IPR049082">
    <property type="entry name" value="T7SS_signal"/>
</dbReference>
<dbReference type="NCBIfam" id="TIGR01643">
    <property type="entry name" value="YD_repeat_2x"/>
    <property type="match status" value="12"/>
</dbReference>
<dbReference type="RefSeq" id="WP_242751409.1">
    <property type="nucleotide sequence ID" value="NZ_CP093846.1"/>
</dbReference>
<dbReference type="Pfam" id="PF21725">
    <property type="entry name" value="T7SS_signal"/>
    <property type="match status" value="1"/>
</dbReference>
<evidence type="ECO:0000259" key="4">
    <source>
        <dbReference type="Pfam" id="PF21725"/>
    </source>
</evidence>
<feature type="compositionally biased region" description="Basic and acidic residues" evidence="2">
    <location>
        <begin position="416"/>
        <end position="445"/>
    </location>
</feature>
<feature type="domain" description="Putative T7SS secretion signal" evidence="4">
    <location>
        <begin position="27"/>
        <end position="271"/>
    </location>
</feature>
<dbReference type="Pfam" id="PF05593">
    <property type="entry name" value="RHS_repeat"/>
    <property type="match status" value="7"/>
</dbReference>
<feature type="domain" description="Teneurin-like YD-shell" evidence="5">
    <location>
        <begin position="1185"/>
        <end position="1445"/>
    </location>
</feature>
<feature type="compositionally biased region" description="Pro residues" evidence="2">
    <location>
        <begin position="392"/>
        <end position="413"/>
    </location>
</feature>
<feature type="region of interest" description="Disordered" evidence="2">
    <location>
        <begin position="371"/>
        <end position="452"/>
    </location>
</feature>
<feature type="region of interest" description="Disordered" evidence="2">
    <location>
        <begin position="1515"/>
        <end position="1538"/>
    </location>
</feature>
<evidence type="ECO:0000259" key="5">
    <source>
        <dbReference type="Pfam" id="PF25023"/>
    </source>
</evidence>
<dbReference type="InterPro" id="IPR006530">
    <property type="entry name" value="YD"/>
</dbReference>
<proteinExistence type="predicted"/>
<dbReference type="InterPro" id="IPR022385">
    <property type="entry name" value="Rhs_assc_core"/>
</dbReference>
<dbReference type="Pfam" id="PF20148">
    <property type="entry name" value="DUF6531"/>
    <property type="match status" value="1"/>
</dbReference>
<protein>
    <submittedName>
        <fullName evidence="6">DUF6531 domain-containing protein</fullName>
    </submittedName>
</protein>
<evidence type="ECO:0000259" key="3">
    <source>
        <dbReference type="Pfam" id="PF20148"/>
    </source>
</evidence>
<evidence type="ECO:0000256" key="2">
    <source>
        <dbReference type="SAM" id="MobiDB-lite"/>
    </source>
</evidence>
<evidence type="ECO:0000313" key="6">
    <source>
        <dbReference type="EMBL" id="UNS97258.1"/>
    </source>
</evidence>
<feature type="compositionally biased region" description="Basic and acidic residues" evidence="2">
    <location>
        <begin position="1516"/>
        <end position="1531"/>
    </location>
</feature>
<dbReference type="PANTHER" id="PTHR32305:SF15">
    <property type="entry name" value="PROTEIN RHSA-RELATED"/>
    <property type="match status" value="1"/>
</dbReference>
<dbReference type="InterPro" id="IPR050708">
    <property type="entry name" value="T6SS_VgrG/RHS"/>
</dbReference>
<dbReference type="Proteomes" id="UP001202244">
    <property type="component" value="Chromosome"/>
</dbReference>
<dbReference type="InterPro" id="IPR056823">
    <property type="entry name" value="TEN-like_YD-shell"/>
</dbReference>
<accession>A0ABY3XS25</accession>
<reference evidence="6 7" key="1">
    <citation type="journal article" date="2023" name="Microbiol. Spectr.">
        <title>Synergy between Genome Mining, Metabolomics, and Bioinformatics Uncovers Antibacterial Chlorinated Carbazole Alkaloids and Their Biosynthetic Gene Cluster from Streptomyces tubbatahanensis sp. nov., a Novel Actinomycete Isolated from Sulu Sea, Philippines.</title>
        <authorList>
            <person name="Tenebro C.P."/>
            <person name="Trono D.J.V.L."/>
            <person name="Balida L.A.P."/>
            <person name="Bayog L.K.A."/>
            <person name="Bruna J.R."/>
            <person name="Sabido E.M."/>
            <person name="Caspe D.P.C."/>
            <person name="de Los Santos E.L.C."/>
            <person name="Saludes J.P."/>
            <person name="Dalisay D.S."/>
        </authorList>
    </citation>
    <scope>NUCLEOTIDE SEQUENCE [LARGE SCALE GENOMIC DNA]</scope>
    <source>
        <strain evidence="6 7">DSD3025</strain>
    </source>
</reference>
<dbReference type="InterPro" id="IPR045351">
    <property type="entry name" value="DUF6531"/>
</dbReference>
<keyword evidence="1" id="KW-0677">Repeat</keyword>